<name>A0AAW9S331_9BACT</name>
<gene>
    <name evidence="2" type="ORF">AAG747_02660</name>
</gene>
<dbReference type="AlphaFoldDB" id="A0AAW9S331"/>
<evidence type="ECO:0000313" key="2">
    <source>
        <dbReference type="EMBL" id="MEN7546793.1"/>
    </source>
</evidence>
<dbReference type="Proteomes" id="UP001403385">
    <property type="component" value="Unassembled WGS sequence"/>
</dbReference>
<evidence type="ECO:0000313" key="3">
    <source>
        <dbReference type="Proteomes" id="UP001403385"/>
    </source>
</evidence>
<accession>A0AAW9S331</accession>
<reference evidence="2 3" key="1">
    <citation type="submission" date="2024-04" db="EMBL/GenBank/DDBJ databases">
        <title>Novel genus in family Flammeovirgaceae.</title>
        <authorList>
            <person name="Nguyen T.H."/>
            <person name="Vuong T.Q."/>
            <person name="Le H."/>
            <person name="Kim S.-G."/>
        </authorList>
    </citation>
    <scope>NUCLEOTIDE SEQUENCE [LARGE SCALE GENOMIC DNA]</scope>
    <source>
        <strain evidence="2 3">JCM 23209</strain>
    </source>
</reference>
<feature type="domain" description="Outer membrane protein beta-barrel" evidence="1">
    <location>
        <begin position="29"/>
        <end position="184"/>
    </location>
</feature>
<dbReference type="RefSeq" id="WP_346819575.1">
    <property type="nucleotide sequence ID" value="NZ_JBDKWZ010000001.1"/>
</dbReference>
<dbReference type="EMBL" id="JBDKWZ010000001">
    <property type="protein sequence ID" value="MEN7546793.1"/>
    <property type="molecule type" value="Genomic_DNA"/>
</dbReference>
<evidence type="ECO:0000259" key="1">
    <source>
        <dbReference type="Pfam" id="PF13568"/>
    </source>
</evidence>
<protein>
    <submittedName>
        <fullName evidence="2">Porin family protein</fullName>
    </submittedName>
</protein>
<dbReference type="InterPro" id="IPR025665">
    <property type="entry name" value="Beta-barrel_OMP_2"/>
</dbReference>
<sequence>MQMYYSLSKKKLVLLSFFCWGLCLSGMAQVTFGLKGGINASKLDIDGKLAEHQLGLNLGMFVNIQRSYLFSIQPEFNYKTIASKNQRTLLSQPGKVATVKTNLQYINIPLLAKLSLGDRGIVVHLYGGPGLDFLLKGTEKVSNEREEVTDHFKSANFLLTAGVGLEVDNIIIDFRYEKGLTDITKSGGEINTQTIGLGVALILAR</sequence>
<dbReference type="Pfam" id="PF13568">
    <property type="entry name" value="OMP_b-brl_2"/>
    <property type="match status" value="1"/>
</dbReference>
<organism evidence="2 3">
    <name type="scientific">Rapidithrix thailandica</name>
    <dbReference type="NCBI Taxonomy" id="413964"/>
    <lineage>
        <taxon>Bacteria</taxon>
        <taxon>Pseudomonadati</taxon>
        <taxon>Bacteroidota</taxon>
        <taxon>Cytophagia</taxon>
        <taxon>Cytophagales</taxon>
        <taxon>Flammeovirgaceae</taxon>
        <taxon>Rapidithrix</taxon>
    </lineage>
</organism>
<proteinExistence type="predicted"/>
<keyword evidence="3" id="KW-1185">Reference proteome</keyword>
<comment type="caution">
    <text evidence="2">The sequence shown here is derived from an EMBL/GenBank/DDBJ whole genome shotgun (WGS) entry which is preliminary data.</text>
</comment>